<comment type="caution">
    <text evidence="1">The sequence shown here is derived from an EMBL/GenBank/DDBJ whole genome shotgun (WGS) entry which is preliminary data.</text>
</comment>
<name>A0AAD7ZNQ4_DIPPU</name>
<evidence type="ECO:0000313" key="2">
    <source>
        <dbReference type="Proteomes" id="UP001233999"/>
    </source>
</evidence>
<keyword evidence="2" id="KW-1185">Reference proteome</keyword>
<dbReference type="Proteomes" id="UP001233999">
    <property type="component" value="Unassembled WGS sequence"/>
</dbReference>
<sequence length="199" mass="22332">HHNIEELMYTLEALYVELCQIVIDSGSEYSCSSFDARSMTPSVEEITQSPARLMLYVTPPPSPLTVKRSNSASIETPAAVKRSMSDAESEKEVCAGGLTTETSREHVVSITGLLEKDVSVKNLQKTPSVLLTPNIKPLKPEERKRVATSSAKTIIQYIDVNLFYIHRTSNSVFRRFFVQKNGKKKIVLREHSRITFSVK</sequence>
<gene>
    <name evidence="1" type="ORF">L9F63_021622</name>
</gene>
<feature type="non-terminal residue" evidence="1">
    <location>
        <position position="1"/>
    </location>
</feature>
<organism evidence="1 2">
    <name type="scientific">Diploptera punctata</name>
    <name type="common">Pacific beetle cockroach</name>
    <dbReference type="NCBI Taxonomy" id="6984"/>
    <lineage>
        <taxon>Eukaryota</taxon>
        <taxon>Metazoa</taxon>
        <taxon>Ecdysozoa</taxon>
        <taxon>Arthropoda</taxon>
        <taxon>Hexapoda</taxon>
        <taxon>Insecta</taxon>
        <taxon>Pterygota</taxon>
        <taxon>Neoptera</taxon>
        <taxon>Polyneoptera</taxon>
        <taxon>Dictyoptera</taxon>
        <taxon>Blattodea</taxon>
        <taxon>Blaberoidea</taxon>
        <taxon>Blaberidae</taxon>
        <taxon>Diplopterinae</taxon>
        <taxon>Diploptera</taxon>
    </lineage>
</organism>
<feature type="non-terminal residue" evidence="1">
    <location>
        <position position="199"/>
    </location>
</feature>
<dbReference type="AlphaFoldDB" id="A0AAD7ZNQ4"/>
<protein>
    <submittedName>
        <fullName evidence="1">Uncharacterized protein</fullName>
    </submittedName>
</protein>
<proteinExistence type="predicted"/>
<reference evidence="1" key="2">
    <citation type="submission" date="2023-05" db="EMBL/GenBank/DDBJ databases">
        <authorList>
            <person name="Fouks B."/>
        </authorList>
    </citation>
    <scope>NUCLEOTIDE SEQUENCE</scope>
    <source>
        <strain evidence="1">Stay&amp;Tobe</strain>
        <tissue evidence="1">Testes</tissue>
    </source>
</reference>
<accession>A0AAD7ZNQ4</accession>
<evidence type="ECO:0000313" key="1">
    <source>
        <dbReference type="EMBL" id="KAJ9584045.1"/>
    </source>
</evidence>
<reference evidence="1" key="1">
    <citation type="journal article" date="2023" name="IScience">
        <title>Live-bearing cockroach genome reveals convergent evolutionary mechanisms linked to viviparity in insects and beyond.</title>
        <authorList>
            <person name="Fouks B."/>
            <person name="Harrison M.C."/>
            <person name="Mikhailova A.A."/>
            <person name="Marchal E."/>
            <person name="English S."/>
            <person name="Carruthers M."/>
            <person name="Jennings E.C."/>
            <person name="Chiamaka E.L."/>
            <person name="Frigard R.A."/>
            <person name="Pippel M."/>
            <person name="Attardo G.M."/>
            <person name="Benoit J.B."/>
            <person name="Bornberg-Bauer E."/>
            <person name="Tobe S.S."/>
        </authorList>
    </citation>
    <scope>NUCLEOTIDE SEQUENCE</scope>
    <source>
        <strain evidence="1">Stay&amp;Tobe</strain>
    </source>
</reference>
<dbReference type="EMBL" id="JASPKZ010007478">
    <property type="protein sequence ID" value="KAJ9584045.1"/>
    <property type="molecule type" value="Genomic_DNA"/>
</dbReference>